<dbReference type="GO" id="GO:0009360">
    <property type="term" value="C:DNA polymerase III complex"/>
    <property type="evidence" value="ECO:0007669"/>
    <property type="project" value="InterPro"/>
</dbReference>
<dbReference type="SMART" id="SM00382">
    <property type="entry name" value="AAA"/>
    <property type="match status" value="1"/>
</dbReference>
<dbReference type="GO" id="GO:0003887">
    <property type="term" value="F:DNA-directed DNA polymerase activity"/>
    <property type="evidence" value="ECO:0007669"/>
    <property type="project" value="UniProtKB-KW"/>
</dbReference>
<keyword evidence="3" id="KW-0067">ATP-binding</keyword>
<evidence type="ECO:0000313" key="5">
    <source>
        <dbReference type="EMBL" id="OGK40359.1"/>
    </source>
</evidence>
<comment type="similarity">
    <text evidence="3">Belongs to the DnaX/STICHEL family.</text>
</comment>
<dbReference type="AlphaFoldDB" id="A0A1F7IAJ3"/>
<dbReference type="GO" id="GO:0005524">
    <property type="term" value="F:ATP binding"/>
    <property type="evidence" value="ECO:0007669"/>
    <property type="project" value="UniProtKB-KW"/>
</dbReference>
<comment type="function">
    <text evidence="3">DNA polymerase III is a complex, multichain enzyme responsible for most of the replicative synthesis in bacteria. This DNA polymerase also exhibits 3' to 5' exonuclease activity.</text>
</comment>
<feature type="domain" description="AAA+ ATPase" evidence="4">
    <location>
        <begin position="32"/>
        <end position="177"/>
    </location>
</feature>
<dbReference type="EMBL" id="MGAG01000026">
    <property type="protein sequence ID" value="OGK40359.1"/>
    <property type="molecule type" value="Genomic_DNA"/>
</dbReference>
<proteinExistence type="inferred from homology"/>
<keyword evidence="3" id="KW-0548">Nucleotidyltransferase</keyword>
<dbReference type="STRING" id="1802056.A2954_03080"/>
<dbReference type="PANTHER" id="PTHR11669">
    <property type="entry name" value="REPLICATION FACTOR C / DNA POLYMERASE III GAMMA-TAU SUBUNIT"/>
    <property type="match status" value="1"/>
</dbReference>
<comment type="caution">
    <text evidence="5">The sequence shown here is derived from an EMBL/GenBank/DDBJ whole genome shotgun (WGS) entry which is preliminary data.</text>
</comment>
<evidence type="ECO:0000256" key="1">
    <source>
        <dbReference type="ARBA" id="ARBA00022932"/>
    </source>
</evidence>
<evidence type="ECO:0000256" key="2">
    <source>
        <dbReference type="ARBA" id="ARBA00049244"/>
    </source>
</evidence>
<keyword evidence="3" id="KW-0808">Transferase</keyword>
<dbReference type="InterPro" id="IPR050238">
    <property type="entry name" value="DNA_Rep/Repair_Clamp_Loader"/>
</dbReference>
<dbReference type="Pfam" id="PF13177">
    <property type="entry name" value="DNA_pol3_delta2"/>
    <property type="match status" value="1"/>
</dbReference>
<organism evidence="5 6">
    <name type="scientific">Candidatus Roizmanbacteria bacterium RIFCSPLOWO2_01_FULL_37_12</name>
    <dbReference type="NCBI Taxonomy" id="1802056"/>
    <lineage>
        <taxon>Bacteria</taxon>
        <taxon>Candidatus Roizmaniibacteriota</taxon>
    </lineage>
</organism>
<name>A0A1F7IAJ3_9BACT</name>
<comment type="catalytic activity">
    <reaction evidence="2 3">
        <text>DNA(n) + a 2'-deoxyribonucleoside 5'-triphosphate = DNA(n+1) + diphosphate</text>
        <dbReference type="Rhea" id="RHEA:22508"/>
        <dbReference type="Rhea" id="RHEA-COMP:17339"/>
        <dbReference type="Rhea" id="RHEA-COMP:17340"/>
        <dbReference type="ChEBI" id="CHEBI:33019"/>
        <dbReference type="ChEBI" id="CHEBI:61560"/>
        <dbReference type="ChEBI" id="CHEBI:173112"/>
        <dbReference type="EC" id="2.7.7.7"/>
    </reaction>
</comment>
<dbReference type="SUPFAM" id="SSF52540">
    <property type="entry name" value="P-loop containing nucleoside triphosphate hydrolases"/>
    <property type="match status" value="1"/>
</dbReference>
<dbReference type="InterPro" id="IPR003593">
    <property type="entry name" value="AAA+_ATPase"/>
</dbReference>
<sequence length="343" mass="38890">MFYLKYRPRTIEELDNLKVKEVVKKILSAKSMPHAFLFVGQKGTGKTSTARILAKAINCLKRNPQGPSEPCNNCKNCLSIDSFSSPDVVELDAASNRGIEDIKNLIKESNFYPMSNQYRVYIIDEAHMITNDAFNALLKTLEEPPKSVVFILATTNQEKIPSTIHSRCILINFGRASKTEIVSMLKKIVKLEKINIDESVLGLIAQHSDHSFRDATKTLEELVTQKKLSYEEGKQFLGLLHENFFVALQKKDLGTILSWIEDFNQSGGNYKHLIERLLDNLRLALLTKSGVKSEEDNEIALDVKDIVILMKLLTEAYNNLKISPIESLPLEIAVVEYYNRKKL</sequence>
<dbReference type="CDD" id="cd00009">
    <property type="entry name" value="AAA"/>
    <property type="match status" value="1"/>
</dbReference>
<evidence type="ECO:0000313" key="6">
    <source>
        <dbReference type="Proteomes" id="UP000177698"/>
    </source>
</evidence>
<dbReference type="InterPro" id="IPR027417">
    <property type="entry name" value="P-loop_NTPase"/>
</dbReference>
<protein>
    <recommendedName>
        <fullName evidence="3">DNA polymerase III subunit gamma/tau</fullName>
        <ecNumber evidence="3">2.7.7.7</ecNumber>
    </recommendedName>
</protein>
<keyword evidence="3" id="KW-0235">DNA replication</keyword>
<dbReference type="PANTHER" id="PTHR11669:SF0">
    <property type="entry name" value="PROTEIN STICHEL-LIKE 2"/>
    <property type="match status" value="1"/>
</dbReference>
<evidence type="ECO:0000256" key="3">
    <source>
        <dbReference type="RuleBase" id="RU364063"/>
    </source>
</evidence>
<dbReference type="NCBIfam" id="TIGR02397">
    <property type="entry name" value="dnaX_nterm"/>
    <property type="match status" value="1"/>
</dbReference>
<dbReference type="Gene3D" id="3.40.50.300">
    <property type="entry name" value="P-loop containing nucleotide triphosphate hydrolases"/>
    <property type="match status" value="1"/>
</dbReference>
<dbReference type="EC" id="2.7.7.7" evidence="3"/>
<dbReference type="GO" id="GO:0006261">
    <property type="term" value="P:DNA-templated DNA replication"/>
    <property type="evidence" value="ECO:0007669"/>
    <property type="project" value="TreeGrafter"/>
</dbReference>
<accession>A0A1F7IAJ3</accession>
<evidence type="ECO:0000259" key="4">
    <source>
        <dbReference type="SMART" id="SM00382"/>
    </source>
</evidence>
<dbReference type="Gene3D" id="1.10.8.60">
    <property type="match status" value="1"/>
</dbReference>
<gene>
    <name evidence="3" type="primary">dnaX</name>
    <name evidence="5" type="ORF">A2954_03080</name>
</gene>
<reference evidence="5 6" key="1">
    <citation type="journal article" date="2016" name="Nat. Commun.">
        <title>Thousands of microbial genomes shed light on interconnected biogeochemical processes in an aquifer system.</title>
        <authorList>
            <person name="Anantharaman K."/>
            <person name="Brown C.T."/>
            <person name="Hug L.A."/>
            <person name="Sharon I."/>
            <person name="Castelle C.J."/>
            <person name="Probst A.J."/>
            <person name="Thomas B.C."/>
            <person name="Singh A."/>
            <person name="Wilkins M.J."/>
            <person name="Karaoz U."/>
            <person name="Brodie E.L."/>
            <person name="Williams K.H."/>
            <person name="Hubbard S.S."/>
            <person name="Banfield J.F."/>
        </authorList>
    </citation>
    <scope>NUCLEOTIDE SEQUENCE [LARGE SCALE GENOMIC DNA]</scope>
</reference>
<dbReference type="Proteomes" id="UP000177698">
    <property type="component" value="Unassembled WGS sequence"/>
</dbReference>
<keyword evidence="3" id="KW-0547">Nucleotide-binding</keyword>
<comment type="subunit">
    <text evidence="3">DNA polymerase III contains a core (composed of alpha, epsilon and theta chains) that associates with a tau subunit. This core dimerizes to form the POLIII' complex. PolIII' associates with the gamma complex (composed of gamma, delta, delta', psi and chi chains) and with the beta chain to form the complete DNA polymerase III complex.</text>
</comment>
<keyword evidence="1 3" id="KW-0239">DNA-directed DNA polymerase</keyword>
<dbReference type="InterPro" id="IPR012763">
    <property type="entry name" value="DNA_pol_III_sug/sutau_N"/>
</dbReference>